<keyword evidence="2" id="KW-1185">Reference proteome</keyword>
<dbReference type="EMBL" id="CP000555">
    <property type="protein sequence ID" value="ABM94803.1"/>
    <property type="molecule type" value="Genomic_DNA"/>
</dbReference>
<protein>
    <submittedName>
        <fullName evidence="1">Uncharacterized protein</fullName>
    </submittedName>
</protein>
<organism evidence="1 2">
    <name type="scientific">Methylibium petroleiphilum (strain ATCC BAA-1232 / LMG 22953 / PM1)</name>
    <dbReference type="NCBI Taxonomy" id="420662"/>
    <lineage>
        <taxon>Bacteria</taxon>
        <taxon>Pseudomonadati</taxon>
        <taxon>Pseudomonadota</taxon>
        <taxon>Betaproteobacteria</taxon>
        <taxon>Burkholderiales</taxon>
        <taxon>Sphaerotilaceae</taxon>
        <taxon>Methylibium</taxon>
    </lineage>
</organism>
<evidence type="ECO:0000313" key="1">
    <source>
        <dbReference type="EMBL" id="ABM94803.1"/>
    </source>
</evidence>
<sequence>MGAQALHRVRVERSSDGAASLTRLAAVDRRSVDGSTAAEIAEGCELLDVIEAGQVVGAVAVSIDGNVATLKAAATTGSRTYEALDALEAAAKDAGAVLLGMFTRRGALVPLLVARGYRIRSIELEKDL</sequence>
<proteinExistence type="predicted"/>
<dbReference type="STRING" id="420662.Mpe_A1845"/>
<name>A2SGW4_METPP</name>
<reference evidence="1 2" key="1">
    <citation type="journal article" date="2007" name="J. Bacteriol.">
        <title>Whole-genome analysis of the methyl tert-butyl ether-degrading beta-proteobacterium Methylibium petroleiphilum PM1.</title>
        <authorList>
            <person name="Kane S.R."/>
            <person name="Chakicherla A.Y."/>
            <person name="Chain P.S.G."/>
            <person name="Schmidt R."/>
            <person name="Shin M.W."/>
            <person name="Legler T.C."/>
            <person name="Scow K.M."/>
            <person name="Larimer F.W."/>
            <person name="Lucas S.M."/>
            <person name="Richardson P.M."/>
            <person name="Hristova K.R."/>
        </authorList>
    </citation>
    <scope>NUCLEOTIDE SEQUENCE [LARGE SCALE GENOMIC DNA]</scope>
    <source>
        <strain evidence="2">ATCC BAA-1232 / LMG 22953 / PM1</strain>
    </source>
</reference>
<accession>A2SGW4</accession>
<evidence type="ECO:0000313" key="2">
    <source>
        <dbReference type="Proteomes" id="UP000000366"/>
    </source>
</evidence>
<dbReference type="AlphaFoldDB" id="A2SGW4"/>
<dbReference type="HOGENOM" id="CLU_1957033_0_0_4"/>
<dbReference type="KEGG" id="mpt:Mpe_A1845"/>
<dbReference type="Proteomes" id="UP000000366">
    <property type="component" value="Chromosome"/>
</dbReference>
<gene>
    <name evidence="1" type="ordered locus">Mpe_A1845</name>
</gene>